<dbReference type="EnsemblMetazoa" id="G5199.4">
    <property type="protein sequence ID" value="G5199.4:cds"/>
    <property type="gene ID" value="G5199"/>
</dbReference>
<protein>
    <recommendedName>
        <fullName evidence="7">Protein SAAL1</fullName>
    </recommendedName>
</protein>
<evidence type="ECO:0008006" key="7">
    <source>
        <dbReference type="Google" id="ProtNLM"/>
    </source>
</evidence>
<dbReference type="InterPro" id="IPR016024">
    <property type="entry name" value="ARM-type_fold"/>
</dbReference>
<feature type="compositionally biased region" description="Low complexity" evidence="4">
    <location>
        <begin position="1"/>
        <end position="11"/>
    </location>
</feature>
<evidence type="ECO:0000313" key="6">
    <source>
        <dbReference type="Proteomes" id="UP000005408"/>
    </source>
</evidence>
<dbReference type="Proteomes" id="UP000005408">
    <property type="component" value="Unassembled WGS sequence"/>
</dbReference>
<dbReference type="InterPro" id="IPR052464">
    <property type="entry name" value="Synovial_Prolif_Regulator"/>
</dbReference>
<dbReference type="InterPro" id="IPR011989">
    <property type="entry name" value="ARM-like"/>
</dbReference>
<sequence>MSVDSPSSDRNPSPPPEFQEDKDLLEAGVIRNTTFSKHWLFSTLMKLIEEVEKENDNKESEEGQNDFSVDVDEELQTELCKLWDMSMNSEVVQFLNEFKAVEIFVGIIGKSQAPRVTEICIGILGNMACDSEVCVTMSENEKVRKMVLLLLDNSDPQTLNETTRFLYTSLSNPAAREEWIRAINEAENIQEHINFIFQSSTNSDLLRNTAEFLDVLLDVDEELCQKWATPLLIQSMLEAFKQIGCKHSTALETYLHIFQLMSTTETGVESLVECADSLCPPLMKYLGILCEDEIVGLEGREAALASALSVLNVIFTSHDDTATMLLKDERLLRIFLKILEPLMPYIQKINDESLSETKPDTATSAGECAKGDNIESNQEPTISTKDETKEEDLDGETDESDEDEMSEKSKQLMMMLYQVLQGFTFDFLFSIHMAMTEEDEEEKEKTSTECSNQHKNLFTYMNESVSRVRLNYFIATLKDAANDTFNPVDTMKTAATKFQLDRLERIIKSVEEGRYVHRENSNDNGT</sequence>
<evidence type="ECO:0000313" key="5">
    <source>
        <dbReference type="EnsemblMetazoa" id="G5199.4:cds"/>
    </source>
</evidence>
<evidence type="ECO:0000256" key="2">
    <source>
        <dbReference type="ARBA" id="ARBA00023242"/>
    </source>
</evidence>
<name>A0A8W8NCG6_MAGGI</name>
<evidence type="ECO:0000256" key="1">
    <source>
        <dbReference type="ARBA" id="ARBA00004123"/>
    </source>
</evidence>
<feature type="compositionally biased region" description="Acidic residues" evidence="4">
    <location>
        <begin position="389"/>
        <end position="405"/>
    </location>
</feature>
<feature type="compositionally biased region" description="Polar residues" evidence="4">
    <location>
        <begin position="374"/>
        <end position="383"/>
    </location>
</feature>
<proteinExistence type="inferred from homology"/>
<keyword evidence="2" id="KW-0539">Nucleus</keyword>
<feature type="region of interest" description="Disordered" evidence="4">
    <location>
        <begin position="1"/>
        <end position="22"/>
    </location>
</feature>
<dbReference type="EnsemblMetazoa" id="G5199.11">
    <property type="protein sequence ID" value="G5199.11:cds"/>
    <property type="gene ID" value="G5199"/>
</dbReference>
<accession>A0A8W8NCG6</accession>
<evidence type="ECO:0000256" key="4">
    <source>
        <dbReference type="SAM" id="MobiDB-lite"/>
    </source>
</evidence>
<comment type="subcellular location">
    <subcellularLocation>
        <location evidence="1">Nucleus</location>
    </subcellularLocation>
</comment>
<dbReference type="PANTHER" id="PTHR23424">
    <property type="entry name" value="SERUM AMYLOID A"/>
    <property type="match status" value="1"/>
</dbReference>
<dbReference type="GO" id="GO:0005654">
    <property type="term" value="C:nucleoplasm"/>
    <property type="evidence" value="ECO:0007669"/>
    <property type="project" value="TreeGrafter"/>
</dbReference>
<comment type="similarity">
    <text evidence="3">Belongs to the SAAL1 family.</text>
</comment>
<evidence type="ECO:0000256" key="3">
    <source>
        <dbReference type="ARBA" id="ARBA00038401"/>
    </source>
</evidence>
<organism evidence="5 6">
    <name type="scientific">Magallana gigas</name>
    <name type="common">Pacific oyster</name>
    <name type="synonym">Crassostrea gigas</name>
    <dbReference type="NCBI Taxonomy" id="29159"/>
    <lineage>
        <taxon>Eukaryota</taxon>
        <taxon>Metazoa</taxon>
        <taxon>Spiralia</taxon>
        <taxon>Lophotrochozoa</taxon>
        <taxon>Mollusca</taxon>
        <taxon>Bivalvia</taxon>
        <taxon>Autobranchia</taxon>
        <taxon>Pteriomorphia</taxon>
        <taxon>Ostreida</taxon>
        <taxon>Ostreoidea</taxon>
        <taxon>Ostreidae</taxon>
        <taxon>Magallana</taxon>
    </lineage>
</organism>
<feature type="region of interest" description="Disordered" evidence="4">
    <location>
        <begin position="354"/>
        <end position="407"/>
    </location>
</feature>
<dbReference type="AlphaFoldDB" id="A0A8W8NCG6"/>
<dbReference type="EnsemblMetazoa" id="G5199.7">
    <property type="protein sequence ID" value="G5199.7:cds"/>
    <property type="gene ID" value="G5199"/>
</dbReference>
<reference evidence="5" key="1">
    <citation type="submission" date="2022-08" db="UniProtKB">
        <authorList>
            <consortium name="EnsemblMetazoa"/>
        </authorList>
    </citation>
    <scope>IDENTIFICATION</scope>
    <source>
        <strain evidence="5">05x7-T-G4-1.051#20</strain>
    </source>
</reference>
<dbReference type="OrthoDB" id="2156856at2759"/>
<dbReference type="PANTHER" id="PTHR23424:SF23">
    <property type="entry name" value="PROTEIN SAAL1"/>
    <property type="match status" value="1"/>
</dbReference>
<dbReference type="OMA" id="NMFQELT"/>
<keyword evidence="6" id="KW-1185">Reference proteome</keyword>
<dbReference type="Gene3D" id="1.25.10.10">
    <property type="entry name" value="Leucine-rich Repeat Variant"/>
    <property type="match status" value="1"/>
</dbReference>
<dbReference type="SUPFAM" id="SSF48371">
    <property type="entry name" value="ARM repeat"/>
    <property type="match status" value="1"/>
</dbReference>